<reference evidence="1" key="1">
    <citation type="submission" date="2018-06" db="EMBL/GenBank/DDBJ databases">
        <authorList>
            <person name="Ashton P.M."/>
            <person name="Dallman T."/>
            <person name="Nair S."/>
            <person name="De Pinna E."/>
            <person name="Peters T."/>
            <person name="Grant K."/>
        </authorList>
    </citation>
    <scope>NUCLEOTIDE SEQUENCE [LARGE SCALE GENOMIC DNA]</scope>
    <source>
        <strain evidence="1">160804</strain>
    </source>
</reference>
<gene>
    <name evidence="1" type="ORF">DQK32_25735</name>
</gene>
<proteinExistence type="predicted"/>
<accession>A0A5U9VU15</accession>
<organism evidence="1">
    <name type="scientific">Salmonella newport</name>
    <dbReference type="NCBI Taxonomy" id="108619"/>
    <lineage>
        <taxon>Bacteria</taxon>
        <taxon>Pseudomonadati</taxon>
        <taxon>Pseudomonadota</taxon>
        <taxon>Gammaproteobacteria</taxon>
        <taxon>Enterobacterales</taxon>
        <taxon>Enterobacteriaceae</taxon>
        <taxon>Salmonella</taxon>
    </lineage>
</organism>
<dbReference type="Proteomes" id="UP000839885">
    <property type="component" value="Unassembled WGS sequence"/>
</dbReference>
<protein>
    <submittedName>
        <fullName evidence="1">Uncharacterized protein</fullName>
    </submittedName>
</protein>
<evidence type="ECO:0000313" key="1">
    <source>
        <dbReference type="EMBL" id="EBS4549225.1"/>
    </source>
</evidence>
<comment type="caution">
    <text evidence="1">The sequence shown here is derived from an EMBL/GenBank/DDBJ whole genome shotgun (WGS) entry which is preliminary data.</text>
</comment>
<dbReference type="AlphaFoldDB" id="A0A5U9VU15"/>
<name>A0A5U9VU15_SALNE</name>
<dbReference type="EMBL" id="AAGVNP010000267">
    <property type="protein sequence ID" value="EBS4549225.1"/>
    <property type="molecule type" value="Genomic_DNA"/>
</dbReference>
<sequence>MYLLNGGLPVADTMTCSGYSISGKTVPVVIQNTKPRTAADCKIWLAQMFLFFRCNSLPISAGVGDREAGGFRTLIRKCYSIVADTNESVPDRIYPNLSAGVSKNYNNKNYRSQKGKFNI</sequence>